<proteinExistence type="predicted"/>
<gene>
    <name evidence="4" type="ORF">FCI23_03740</name>
</gene>
<evidence type="ECO:0000313" key="4">
    <source>
        <dbReference type="EMBL" id="TKA13161.1"/>
    </source>
</evidence>
<keyword evidence="3" id="KW-0732">Signal</keyword>
<dbReference type="InterPro" id="IPR006311">
    <property type="entry name" value="TAT_signal"/>
</dbReference>
<feature type="transmembrane region" description="Helical" evidence="2">
    <location>
        <begin position="147"/>
        <end position="165"/>
    </location>
</feature>
<evidence type="ECO:0000256" key="1">
    <source>
        <dbReference type="SAM" id="MobiDB-lite"/>
    </source>
</evidence>
<feature type="chain" id="PRO_5020533331" evidence="3">
    <location>
        <begin position="31"/>
        <end position="210"/>
    </location>
</feature>
<reference evidence="4 5" key="1">
    <citation type="submission" date="2019-04" db="EMBL/GenBank/DDBJ databases">
        <title>Streptomyces oryziradicis sp. nov., a novel actinomycete isolated from rhizosphere soil of rice (Oryza sativa L.).</title>
        <authorList>
            <person name="Li C."/>
        </authorList>
    </citation>
    <scope>NUCLEOTIDE SEQUENCE [LARGE SCALE GENOMIC DNA]</scope>
    <source>
        <strain evidence="4 5">NEAU-C40</strain>
    </source>
</reference>
<sequence length="210" mass="20188">MMSRRSLLRIAGATGIGAAVIGAGTAPAFAAPAKASEMAAKVRPEGGGGDYGTGGGLDHLGFGTLAFTRAAATAAAMKAPAATASSSASSSAPSPSPSPSPSASASASTSEIGTATESPSTTAASADGTKPQGGTSGNLAETGAGDIAAVAATGMLAIAGGFLALRRRRAGDNLEAGWSCSAYVRAWRTPSLPRPRATRSGAAQLITSGH</sequence>
<keyword evidence="5" id="KW-1185">Reference proteome</keyword>
<keyword evidence="2" id="KW-0472">Membrane</keyword>
<evidence type="ECO:0000313" key="5">
    <source>
        <dbReference type="Proteomes" id="UP000305778"/>
    </source>
</evidence>
<protein>
    <submittedName>
        <fullName evidence="4">LPXTG cell wall anchor domain-containing protein</fullName>
    </submittedName>
</protein>
<feature type="compositionally biased region" description="Low complexity" evidence="1">
    <location>
        <begin position="101"/>
        <end position="126"/>
    </location>
</feature>
<feature type="region of interest" description="Disordered" evidence="1">
    <location>
        <begin position="85"/>
        <end position="139"/>
    </location>
</feature>
<feature type="signal peptide" evidence="3">
    <location>
        <begin position="1"/>
        <end position="30"/>
    </location>
</feature>
<dbReference type="PROSITE" id="PS51318">
    <property type="entry name" value="TAT"/>
    <property type="match status" value="1"/>
</dbReference>
<accession>A0A4U0SWQ7</accession>
<organism evidence="4 5">
    <name type="scientific">Actinacidiphila oryziradicis</name>
    <dbReference type="NCBI Taxonomy" id="2571141"/>
    <lineage>
        <taxon>Bacteria</taxon>
        <taxon>Bacillati</taxon>
        <taxon>Actinomycetota</taxon>
        <taxon>Actinomycetes</taxon>
        <taxon>Kitasatosporales</taxon>
        <taxon>Streptomycetaceae</taxon>
        <taxon>Actinacidiphila</taxon>
    </lineage>
</organism>
<evidence type="ECO:0000256" key="3">
    <source>
        <dbReference type="SAM" id="SignalP"/>
    </source>
</evidence>
<keyword evidence="2" id="KW-0812">Transmembrane</keyword>
<dbReference type="EMBL" id="SUMC01000002">
    <property type="protein sequence ID" value="TKA13161.1"/>
    <property type="molecule type" value="Genomic_DNA"/>
</dbReference>
<dbReference type="NCBIfam" id="TIGR01167">
    <property type="entry name" value="LPXTG_anchor"/>
    <property type="match status" value="1"/>
</dbReference>
<name>A0A4U0SWQ7_9ACTN</name>
<evidence type="ECO:0000256" key="2">
    <source>
        <dbReference type="SAM" id="Phobius"/>
    </source>
</evidence>
<keyword evidence="2" id="KW-1133">Transmembrane helix</keyword>
<comment type="caution">
    <text evidence="4">The sequence shown here is derived from an EMBL/GenBank/DDBJ whole genome shotgun (WGS) entry which is preliminary data.</text>
</comment>
<dbReference type="Proteomes" id="UP000305778">
    <property type="component" value="Unassembled WGS sequence"/>
</dbReference>
<dbReference type="AlphaFoldDB" id="A0A4U0SWQ7"/>